<dbReference type="Gene3D" id="3.40.50.150">
    <property type="entry name" value="Vaccinia Virus protein VP39"/>
    <property type="match status" value="1"/>
</dbReference>
<dbReference type="SUPFAM" id="SSF53335">
    <property type="entry name" value="S-adenosyl-L-methionine-dependent methyltransferases"/>
    <property type="match status" value="1"/>
</dbReference>
<dbReference type="Pfam" id="PF08241">
    <property type="entry name" value="Methyltransf_11"/>
    <property type="match status" value="1"/>
</dbReference>
<dbReference type="PANTHER" id="PTHR43464:SF19">
    <property type="entry name" value="UBIQUINONE BIOSYNTHESIS O-METHYLTRANSFERASE, MITOCHONDRIAL"/>
    <property type="match status" value="1"/>
</dbReference>
<organism evidence="5 6">
    <name type="scientific">Carnobacterium maltaromaticum</name>
    <name type="common">Carnobacterium piscicola</name>
    <dbReference type="NCBI Taxonomy" id="2751"/>
    <lineage>
        <taxon>Bacteria</taxon>
        <taxon>Bacillati</taxon>
        <taxon>Bacillota</taxon>
        <taxon>Bacilli</taxon>
        <taxon>Lactobacillales</taxon>
        <taxon>Carnobacteriaceae</taxon>
        <taxon>Carnobacterium</taxon>
    </lineage>
</organism>
<dbReference type="InterPro" id="IPR029063">
    <property type="entry name" value="SAM-dependent_MTases_sf"/>
</dbReference>
<evidence type="ECO:0000313" key="5">
    <source>
        <dbReference type="EMBL" id="MDZ5758185.1"/>
    </source>
</evidence>
<proteinExistence type="predicted"/>
<dbReference type="Proteomes" id="UP001290462">
    <property type="component" value="Unassembled WGS sequence"/>
</dbReference>
<dbReference type="EC" id="2.1.1.-" evidence="5"/>
<dbReference type="RefSeq" id="WP_010053012.1">
    <property type="nucleotide sequence ID" value="NZ_BJOJ01000018.1"/>
</dbReference>
<dbReference type="EMBL" id="JAVBVO010000003">
    <property type="protein sequence ID" value="MDZ5758185.1"/>
    <property type="molecule type" value="Genomic_DNA"/>
</dbReference>
<evidence type="ECO:0000256" key="3">
    <source>
        <dbReference type="ARBA" id="ARBA00022691"/>
    </source>
</evidence>
<dbReference type="CDD" id="cd02440">
    <property type="entry name" value="AdoMet_MTases"/>
    <property type="match status" value="1"/>
</dbReference>
<name>A0AAW9K0X9_CARML</name>
<evidence type="ECO:0000313" key="6">
    <source>
        <dbReference type="Proteomes" id="UP001290462"/>
    </source>
</evidence>
<sequence length="246" mass="28508">MKENKYDNPKFFEQYSQMSRSVEGLKGAGEWHELKKMLPDFKGKRVLDLGCGFGWHCIYAAEHGASSVIGIDLSERMLAEAKKKTSFPQIQYIQQGIEEYEYPKDSFDVVISSLAFHYIESFEQICKNVRQCLVSGGDFVFSVEHPIFTAQGMQDWSYDEAGNRLHWPVDRYFDEDQRSSIFLGEEVIKYHKTLTSYLNTLLKNNFEITSIVEPEPAEELLDIPYMQDELRRPMMLLIAAKKKNSV</sequence>
<keyword evidence="3" id="KW-0949">S-adenosyl-L-methionine</keyword>
<keyword evidence="2 5" id="KW-0808">Transferase</keyword>
<dbReference type="InterPro" id="IPR013216">
    <property type="entry name" value="Methyltransf_11"/>
</dbReference>
<comment type="caution">
    <text evidence="5">The sequence shown here is derived from an EMBL/GenBank/DDBJ whole genome shotgun (WGS) entry which is preliminary data.</text>
</comment>
<gene>
    <name evidence="5" type="ORF">RAK27_05880</name>
</gene>
<evidence type="ECO:0000259" key="4">
    <source>
        <dbReference type="Pfam" id="PF08241"/>
    </source>
</evidence>
<evidence type="ECO:0000256" key="1">
    <source>
        <dbReference type="ARBA" id="ARBA00022603"/>
    </source>
</evidence>
<accession>A0AAW9K0X9</accession>
<dbReference type="PANTHER" id="PTHR43464">
    <property type="entry name" value="METHYLTRANSFERASE"/>
    <property type="match status" value="1"/>
</dbReference>
<keyword evidence="1 5" id="KW-0489">Methyltransferase</keyword>
<reference evidence="5" key="1">
    <citation type="submission" date="2023-08" db="EMBL/GenBank/DDBJ databases">
        <title>Genomic characterization of piscicolin 126 produced by Carnobacterium maltaromaticum CM22 strain isolated from salmon (Salmo salar).</title>
        <authorList>
            <person name="Gonzalez-Gragera E."/>
            <person name="Garcia-Lopez J.D."/>
            <person name="Teso-Perez C."/>
            <person name="Gimenez-Hernandez I."/>
            <person name="Peralta-Sanchez J.M."/>
            <person name="Valdivia E."/>
            <person name="Montalban-Lopez M."/>
            <person name="Martin-Platero A.M."/>
            <person name="Banos A."/>
            <person name="Martinez-Bueno M."/>
        </authorList>
    </citation>
    <scope>NUCLEOTIDE SEQUENCE</scope>
    <source>
        <strain evidence="5">CM22</strain>
    </source>
</reference>
<evidence type="ECO:0000256" key="2">
    <source>
        <dbReference type="ARBA" id="ARBA00022679"/>
    </source>
</evidence>
<dbReference type="GO" id="GO:0008757">
    <property type="term" value="F:S-adenosylmethionine-dependent methyltransferase activity"/>
    <property type="evidence" value="ECO:0007669"/>
    <property type="project" value="InterPro"/>
</dbReference>
<protein>
    <submittedName>
        <fullName evidence="5">Class I SAM-dependent methyltransferase</fullName>
        <ecNumber evidence="5">2.1.1.-</ecNumber>
    </submittedName>
</protein>
<dbReference type="GO" id="GO:0032259">
    <property type="term" value="P:methylation"/>
    <property type="evidence" value="ECO:0007669"/>
    <property type="project" value="UniProtKB-KW"/>
</dbReference>
<dbReference type="AlphaFoldDB" id="A0AAW9K0X9"/>
<feature type="domain" description="Methyltransferase type 11" evidence="4">
    <location>
        <begin position="47"/>
        <end position="141"/>
    </location>
</feature>